<dbReference type="Proteomes" id="UP000321306">
    <property type="component" value="Unassembled WGS sequence"/>
</dbReference>
<comment type="caution">
    <text evidence="1">The sequence shown here is derived from an EMBL/GenBank/DDBJ whole genome shotgun (WGS) entry which is preliminary data.</text>
</comment>
<dbReference type="RefSeq" id="WP_146884152.1">
    <property type="nucleotide sequence ID" value="NZ_BJXB01000007.1"/>
</dbReference>
<evidence type="ECO:0000313" key="2">
    <source>
        <dbReference type="Proteomes" id="UP000321306"/>
    </source>
</evidence>
<proteinExistence type="predicted"/>
<sequence>MNQTYHFRVQLHQTETSSPVLLEWLQTLTGMIITIDSFKPRSIWQPLRTGTCDLSIHSSRDEAIVFYNLVQQHHPIDALQTL</sequence>
<gene>
    <name evidence="1" type="ORF">DC3_19710</name>
</gene>
<protein>
    <submittedName>
        <fullName evidence="1">Uncharacterized protein</fullName>
    </submittedName>
</protein>
<dbReference type="EMBL" id="BJXB01000007">
    <property type="protein sequence ID" value="GEM46336.1"/>
    <property type="molecule type" value="Genomic_DNA"/>
</dbReference>
<accession>A0A511N1U2</accession>
<evidence type="ECO:0000313" key="1">
    <source>
        <dbReference type="EMBL" id="GEM46336.1"/>
    </source>
</evidence>
<name>A0A511N1U2_DEIC1</name>
<reference evidence="1 2" key="1">
    <citation type="submission" date="2019-07" db="EMBL/GenBank/DDBJ databases">
        <title>Whole genome shotgun sequence of Deinococcus cellulosilyticus NBRC 106333.</title>
        <authorList>
            <person name="Hosoyama A."/>
            <person name="Uohara A."/>
            <person name="Ohji S."/>
            <person name="Ichikawa N."/>
        </authorList>
    </citation>
    <scope>NUCLEOTIDE SEQUENCE [LARGE SCALE GENOMIC DNA]</scope>
    <source>
        <strain evidence="1 2">NBRC 106333</strain>
    </source>
</reference>
<organism evidence="1 2">
    <name type="scientific">Deinococcus cellulosilyticus (strain DSM 18568 / NBRC 106333 / KACC 11606 / 5516J-15)</name>
    <dbReference type="NCBI Taxonomy" id="1223518"/>
    <lineage>
        <taxon>Bacteria</taxon>
        <taxon>Thermotogati</taxon>
        <taxon>Deinococcota</taxon>
        <taxon>Deinococci</taxon>
        <taxon>Deinococcales</taxon>
        <taxon>Deinococcaceae</taxon>
        <taxon>Deinococcus</taxon>
    </lineage>
</organism>
<keyword evidence="2" id="KW-1185">Reference proteome</keyword>
<dbReference type="AlphaFoldDB" id="A0A511N1U2"/>